<evidence type="ECO:0000256" key="6">
    <source>
        <dbReference type="SAM" id="Coils"/>
    </source>
</evidence>
<dbReference type="GO" id="GO:0004824">
    <property type="term" value="F:lysine-tRNA ligase activity"/>
    <property type="evidence" value="ECO:0007669"/>
    <property type="project" value="InterPro"/>
</dbReference>
<protein>
    <submittedName>
        <fullName evidence="8">Lysyl-tRNA synthetase</fullName>
    </submittedName>
</protein>
<keyword evidence="9" id="KW-1185">Reference proteome</keyword>
<dbReference type="EMBL" id="BAEN01000076">
    <property type="protein sequence ID" value="GAC16924.1"/>
    <property type="molecule type" value="Genomic_DNA"/>
</dbReference>
<dbReference type="OrthoDB" id="9802326at2"/>
<dbReference type="NCBIfam" id="NF006828">
    <property type="entry name" value="PRK09350.1"/>
    <property type="match status" value="1"/>
</dbReference>
<dbReference type="STRING" id="1127673.GLIP_4313"/>
<evidence type="ECO:0000256" key="2">
    <source>
        <dbReference type="ARBA" id="ARBA00022598"/>
    </source>
</evidence>
<keyword evidence="8" id="KW-0030">Aminoacyl-tRNA synthetase</keyword>
<dbReference type="InterPro" id="IPR018149">
    <property type="entry name" value="Lys-tRNA-synth_II_C"/>
</dbReference>
<dbReference type="InterPro" id="IPR004364">
    <property type="entry name" value="Aa-tRNA-synt_II"/>
</dbReference>
<evidence type="ECO:0000256" key="4">
    <source>
        <dbReference type="ARBA" id="ARBA00022840"/>
    </source>
</evidence>
<gene>
    <name evidence="8" type="ORF">GLIP_4313</name>
</gene>
<evidence type="ECO:0000256" key="1">
    <source>
        <dbReference type="ARBA" id="ARBA00011738"/>
    </source>
</evidence>
<name>K6X8I2_9ALTE</name>
<keyword evidence="4" id="KW-0067">ATP-binding</keyword>
<evidence type="ECO:0000256" key="3">
    <source>
        <dbReference type="ARBA" id="ARBA00022741"/>
    </source>
</evidence>
<sequence length="325" mass="36663">MTISDNWQPSASISILQKRARIIAQIRAFFVQRDVLEVETPALSLSGVTDVHLHAFNTLFQSPLKPESTPLFLQTSPEFAMKRLLCAGSGCIFQICKSFRNEEAGRHHNPEFTMLEWYRVNFDHLQLIDEVDQLLQLVLQTEPLEILTYQNAFQRFCDIDPLACSLDELKLKACEFGFENIAAIEDSIDVLLQLLCSQVIEPKIGQNRPVALVGFPASQAALARLEESDPRTARRFEVYFKGIELANGYHELADANEQLQRFEQDNQTRKQKGLKQIPVDHRFLAAMKSGLPDCSGVALGIDRLIMLACHSQNIDSVLSFSINNA</sequence>
<evidence type="ECO:0000259" key="7">
    <source>
        <dbReference type="PROSITE" id="PS50862"/>
    </source>
</evidence>
<dbReference type="GO" id="GO:0000049">
    <property type="term" value="F:tRNA binding"/>
    <property type="evidence" value="ECO:0007669"/>
    <property type="project" value="TreeGrafter"/>
</dbReference>
<organism evidence="8 9">
    <name type="scientific">Aliiglaciecola lipolytica E3</name>
    <dbReference type="NCBI Taxonomy" id="1127673"/>
    <lineage>
        <taxon>Bacteria</taxon>
        <taxon>Pseudomonadati</taxon>
        <taxon>Pseudomonadota</taxon>
        <taxon>Gammaproteobacteria</taxon>
        <taxon>Alteromonadales</taxon>
        <taxon>Alteromonadaceae</taxon>
        <taxon>Aliiglaciecola</taxon>
    </lineage>
</organism>
<dbReference type="FunFam" id="3.30.930.10:FF:000017">
    <property type="entry name" value="Elongation factor P--(R)-beta-lysine ligase"/>
    <property type="match status" value="1"/>
</dbReference>
<dbReference type="PROSITE" id="PS50862">
    <property type="entry name" value="AA_TRNA_LIGASE_II"/>
    <property type="match status" value="1"/>
</dbReference>
<dbReference type="GO" id="GO:0005524">
    <property type="term" value="F:ATP binding"/>
    <property type="evidence" value="ECO:0007669"/>
    <property type="project" value="UniProtKB-KW"/>
</dbReference>
<dbReference type="eggNOG" id="COG2269">
    <property type="taxonomic scope" value="Bacteria"/>
</dbReference>
<comment type="caution">
    <text evidence="8">The sequence shown here is derived from an EMBL/GenBank/DDBJ whole genome shotgun (WGS) entry which is preliminary data.</text>
</comment>
<dbReference type="GO" id="GO:0005829">
    <property type="term" value="C:cytosol"/>
    <property type="evidence" value="ECO:0007669"/>
    <property type="project" value="TreeGrafter"/>
</dbReference>
<comment type="subunit">
    <text evidence="1">Homodimer.</text>
</comment>
<dbReference type="Proteomes" id="UP000006334">
    <property type="component" value="Unassembled WGS sequence"/>
</dbReference>
<dbReference type="InterPro" id="IPR006195">
    <property type="entry name" value="aa-tRNA-synth_II"/>
</dbReference>
<dbReference type="SUPFAM" id="SSF55681">
    <property type="entry name" value="Class II aaRS and biotin synthetases"/>
    <property type="match status" value="1"/>
</dbReference>
<dbReference type="Gene3D" id="3.30.930.10">
    <property type="entry name" value="Bira Bifunctional Protein, Domain 2"/>
    <property type="match status" value="1"/>
</dbReference>
<dbReference type="PANTHER" id="PTHR42918">
    <property type="entry name" value="LYSYL-TRNA SYNTHETASE"/>
    <property type="match status" value="1"/>
</dbReference>
<keyword evidence="6" id="KW-0175">Coiled coil</keyword>
<keyword evidence="2" id="KW-0436">Ligase</keyword>
<dbReference type="InterPro" id="IPR045864">
    <property type="entry name" value="aa-tRNA-synth_II/BPL/LPL"/>
</dbReference>
<dbReference type="PRINTS" id="PR00982">
    <property type="entry name" value="TRNASYNTHLYS"/>
</dbReference>
<proteinExistence type="predicted"/>
<dbReference type="InterPro" id="IPR004525">
    <property type="entry name" value="EpmA"/>
</dbReference>
<evidence type="ECO:0000313" key="9">
    <source>
        <dbReference type="Proteomes" id="UP000006334"/>
    </source>
</evidence>
<feature type="coiled-coil region" evidence="6">
    <location>
        <begin position="245"/>
        <end position="272"/>
    </location>
</feature>
<dbReference type="NCBIfam" id="TIGR00462">
    <property type="entry name" value="genX"/>
    <property type="match status" value="1"/>
</dbReference>
<dbReference type="AlphaFoldDB" id="K6X8I2"/>
<evidence type="ECO:0000256" key="5">
    <source>
        <dbReference type="ARBA" id="ARBA00052794"/>
    </source>
</evidence>
<keyword evidence="3" id="KW-0547">Nucleotide-binding</keyword>
<reference evidence="8 9" key="1">
    <citation type="journal article" date="2017" name="Antonie Van Leeuwenhoek">
        <title>Rhizobium rhizosphaerae sp. nov., a novel species isolated from rice rhizosphere.</title>
        <authorList>
            <person name="Zhao J.J."/>
            <person name="Zhang J."/>
            <person name="Zhang R.J."/>
            <person name="Zhang C.W."/>
            <person name="Yin H.Q."/>
            <person name="Zhang X.X."/>
        </authorList>
    </citation>
    <scope>NUCLEOTIDE SEQUENCE [LARGE SCALE GENOMIC DNA]</scope>
    <source>
        <strain evidence="8 9">E3</strain>
    </source>
</reference>
<evidence type="ECO:0000313" key="8">
    <source>
        <dbReference type="EMBL" id="GAC16924.1"/>
    </source>
</evidence>
<accession>K6X8I2</accession>
<dbReference type="GO" id="GO:0006430">
    <property type="term" value="P:lysyl-tRNA aminoacylation"/>
    <property type="evidence" value="ECO:0007669"/>
    <property type="project" value="InterPro"/>
</dbReference>
<dbReference type="PANTHER" id="PTHR42918:SF6">
    <property type="entry name" value="ELONGATION FACTOR P--(R)-BETA-LYSINE LIGASE"/>
    <property type="match status" value="1"/>
</dbReference>
<dbReference type="RefSeq" id="WP_008846726.1">
    <property type="nucleotide sequence ID" value="NZ_BAEN01000076.1"/>
</dbReference>
<dbReference type="Pfam" id="PF00152">
    <property type="entry name" value="tRNA-synt_2"/>
    <property type="match status" value="1"/>
</dbReference>
<feature type="domain" description="Aminoacyl-transfer RNA synthetases class-II family profile" evidence="7">
    <location>
        <begin position="19"/>
        <end position="307"/>
    </location>
</feature>
<comment type="catalytic activity">
    <reaction evidence="5">
        <text>D-beta-lysine + L-lysyl-[protein] + ATP = N(6)-((3R)-3,6-diaminohexanoyl)-L-lysyl-[protein] + AMP + diphosphate + H(+)</text>
        <dbReference type="Rhea" id="RHEA:83435"/>
        <dbReference type="Rhea" id="RHEA-COMP:9752"/>
        <dbReference type="Rhea" id="RHEA-COMP:20131"/>
        <dbReference type="ChEBI" id="CHEBI:15378"/>
        <dbReference type="ChEBI" id="CHEBI:29969"/>
        <dbReference type="ChEBI" id="CHEBI:30616"/>
        <dbReference type="ChEBI" id="CHEBI:33019"/>
        <dbReference type="ChEBI" id="CHEBI:84138"/>
        <dbReference type="ChEBI" id="CHEBI:156053"/>
        <dbReference type="ChEBI" id="CHEBI:456215"/>
    </reaction>
    <physiologicalReaction direction="left-to-right" evidence="5">
        <dbReference type="Rhea" id="RHEA:83436"/>
    </physiologicalReaction>
</comment>